<dbReference type="InterPro" id="IPR023385">
    <property type="entry name" value="YopX-like_C"/>
</dbReference>
<dbReference type="SUPFAM" id="SSF159006">
    <property type="entry name" value="YopX-like"/>
    <property type="match status" value="1"/>
</dbReference>
<dbReference type="NCBIfam" id="TIGR01671">
    <property type="entry name" value="phage_TIGR01671"/>
    <property type="match status" value="1"/>
</dbReference>
<name>A0ABU9DYF1_9BACL</name>
<comment type="caution">
    <text evidence="2">The sequence shown here is derived from an EMBL/GenBank/DDBJ whole genome shotgun (WGS) entry which is preliminary data.</text>
</comment>
<protein>
    <submittedName>
        <fullName evidence="2">YopX family protein</fullName>
    </submittedName>
</protein>
<keyword evidence="3" id="KW-1185">Reference proteome</keyword>
<sequence length="130" mass="14900">MTREIKVRGRHVDNGEWVYGYLIGQDVIVGSIVEWDSEYFNTEFWYKVNPETVGQYTGLKDRNGKEIYEGDILQDDNGVGEVEWVQEHCAFMVFTRNPSTYHRLESDGSLTSTTVIGNIHPNPDLLEVSP</sequence>
<dbReference type="Pfam" id="PF09643">
    <property type="entry name" value="YopX"/>
    <property type="match status" value="1"/>
</dbReference>
<evidence type="ECO:0000259" key="1">
    <source>
        <dbReference type="Pfam" id="PF09643"/>
    </source>
</evidence>
<dbReference type="Proteomes" id="UP001469365">
    <property type="component" value="Unassembled WGS sequence"/>
</dbReference>
<dbReference type="RefSeq" id="WP_341420300.1">
    <property type="nucleotide sequence ID" value="NZ_JBBPCC010000050.1"/>
</dbReference>
<evidence type="ECO:0000313" key="3">
    <source>
        <dbReference type="Proteomes" id="UP001469365"/>
    </source>
</evidence>
<gene>
    <name evidence="2" type="ORF">WMW72_35420</name>
</gene>
<dbReference type="InterPro" id="IPR019096">
    <property type="entry name" value="YopX_protein"/>
</dbReference>
<accession>A0ABU9DYF1</accession>
<reference evidence="2 3" key="1">
    <citation type="submission" date="2024-04" db="EMBL/GenBank/DDBJ databases">
        <title>draft genome sequnece of Paenibacillus filicis.</title>
        <authorList>
            <person name="Kim D.-U."/>
        </authorList>
    </citation>
    <scope>NUCLEOTIDE SEQUENCE [LARGE SCALE GENOMIC DNA]</scope>
    <source>
        <strain evidence="2 3">KACC14197</strain>
    </source>
</reference>
<organism evidence="2 3">
    <name type="scientific">Paenibacillus filicis</name>
    <dbReference type="NCBI Taxonomy" id="669464"/>
    <lineage>
        <taxon>Bacteria</taxon>
        <taxon>Bacillati</taxon>
        <taxon>Bacillota</taxon>
        <taxon>Bacilli</taxon>
        <taxon>Bacillales</taxon>
        <taxon>Paenibacillaceae</taxon>
        <taxon>Paenibacillus</taxon>
    </lineage>
</organism>
<dbReference type="EMBL" id="JBBPCC010000050">
    <property type="protein sequence ID" value="MEK8133167.1"/>
    <property type="molecule type" value="Genomic_DNA"/>
</dbReference>
<proteinExistence type="predicted"/>
<evidence type="ECO:0000313" key="2">
    <source>
        <dbReference type="EMBL" id="MEK8133167.1"/>
    </source>
</evidence>
<dbReference type="Gene3D" id="2.30.30.290">
    <property type="entry name" value="YopX-like domains"/>
    <property type="match status" value="1"/>
</dbReference>
<dbReference type="InterPro" id="IPR010024">
    <property type="entry name" value="CHP16711"/>
</dbReference>
<feature type="domain" description="YopX protein" evidence="1">
    <location>
        <begin position="12"/>
        <end position="127"/>
    </location>
</feature>